<dbReference type="Proteomes" id="UP000308199">
    <property type="component" value="Unassembled WGS sequence"/>
</dbReference>
<sequence>MSLTRQFLREFRPLFRMLEEPFGRQHPGVGGVFARSSGSPFTVSNDPFFNSGVGNVPAVDVSEEQNAYVVEAELPGVKKENIDVRIGDSGQSLTIEGRTLAHLNTSPDNEQGSQAPQTSTSTSTDANGLTTFISPTGESQALTQSTKRQLSTERGFSSSSQFTRTIWLPHRVDGSGVAAKLADGILTLRIPKAEDQESVKVTID</sequence>
<dbReference type="PANTHER" id="PTHR11527">
    <property type="entry name" value="HEAT-SHOCK PROTEIN 20 FAMILY MEMBER"/>
    <property type="match status" value="1"/>
</dbReference>
<feature type="domain" description="SHSP" evidence="5">
    <location>
        <begin position="50"/>
        <end position="204"/>
    </location>
</feature>
<dbReference type="InterPro" id="IPR031107">
    <property type="entry name" value="Small_HSP"/>
</dbReference>
<evidence type="ECO:0000313" key="7">
    <source>
        <dbReference type="Proteomes" id="UP000308199"/>
    </source>
</evidence>
<organism evidence="6 7">
    <name type="scientific">Phellinidium pouzarii</name>
    <dbReference type="NCBI Taxonomy" id="167371"/>
    <lineage>
        <taxon>Eukaryota</taxon>
        <taxon>Fungi</taxon>
        <taxon>Dikarya</taxon>
        <taxon>Basidiomycota</taxon>
        <taxon>Agaricomycotina</taxon>
        <taxon>Agaricomycetes</taxon>
        <taxon>Hymenochaetales</taxon>
        <taxon>Hymenochaetaceae</taxon>
        <taxon>Phellinidium</taxon>
    </lineage>
</organism>
<protein>
    <recommendedName>
        <fullName evidence="5">SHSP domain-containing protein</fullName>
    </recommendedName>
</protein>
<evidence type="ECO:0000259" key="5">
    <source>
        <dbReference type="PROSITE" id="PS01031"/>
    </source>
</evidence>
<dbReference type="CDD" id="cd06464">
    <property type="entry name" value="ACD_sHsps-like"/>
    <property type="match status" value="1"/>
</dbReference>
<accession>A0A4S4LHG2</accession>
<feature type="region of interest" description="Disordered" evidence="4">
    <location>
        <begin position="103"/>
        <end position="155"/>
    </location>
</feature>
<reference evidence="6 7" key="1">
    <citation type="submission" date="2019-02" db="EMBL/GenBank/DDBJ databases">
        <title>Genome sequencing of the rare red list fungi Phellinidium pouzarii.</title>
        <authorList>
            <person name="Buettner E."/>
            <person name="Kellner H."/>
        </authorList>
    </citation>
    <scope>NUCLEOTIDE SEQUENCE [LARGE SCALE GENOMIC DNA]</scope>
    <source>
        <strain evidence="6 7">DSM 108285</strain>
    </source>
</reference>
<feature type="compositionally biased region" description="Polar residues" evidence="4">
    <location>
        <begin position="125"/>
        <end position="155"/>
    </location>
</feature>
<comment type="caution">
    <text evidence="6">The sequence shown here is derived from an EMBL/GenBank/DDBJ whole genome shotgun (WGS) entry which is preliminary data.</text>
</comment>
<dbReference type="SUPFAM" id="SSF49764">
    <property type="entry name" value="HSP20-like chaperones"/>
    <property type="match status" value="1"/>
</dbReference>
<feature type="compositionally biased region" description="Polar residues" evidence="4">
    <location>
        <begin position="103"/>
        <end position="117"/>
    </location>
</feature>
<dbReference type="OrthoDB" id="1431247at2759"/>
<name>A0A4S4LHG2_9AGAM</name>
<gene>
    <name evidence="6" type="ORF">EW145_g832</name>
</gene>
<evidence type="ECO:0000256" key="2">
    <source>
        <dbReference type="PROSITE-ProRule" id="PRU00285"/>
    </source>
</evidence>
<evidence type="ECO:0000313" key="6">
    <source>
        <dbReference type="EMBL" id="THH11165.1"/>
    </source>
</evidence>
<evidence type="ECO:0000256" key="4">
    <source>
        <dbReference type="SAM" id="MobiDB-lite"/>
    </source>
</evidence>
<dbReference type="AlphaFoldDB" id="A0A4S4LHG2"/>
<dbReference type="InterPro" id="IPR008978">
    <property type="entry name" value="HSP20-like_chaperone"/>
</dbReference>
<comment type="similarity">
    <text evidence="2 3">Belongs to the small heat shock protein (HSP20) family.</text>
</comment>
<dbReference type="EMBL" id="SGPK01000019">
    <property type="protein sequence ID" value="THH11165.1"/>
    <property type="molecule type" value="Genomic_DNA"/>
</dbReference>
<dbReference type="PROSITE" id="PS01031">
    <property type="entry name" value="SHSP"/>
    <property type="match status" value="1"/>
</dbReference>
<dbReference type="Gene3D" id="2.60.40.790">
    <property type="match status" value="1"/>
</dbReference>
<keyword evidence="7" id="KW-1185">Reference proteome</keyword>
<dbReference type="InterPro" id="IPR002068">
    <property type="entry name" value="A-crystallin/Hsp20_dom"/>
</dbReference>
<proteinExistence type="inferred from homology"/>
<evidence type="ECO:0000256" key="1">
    <source>
        <dbReference type="ARBA" id="ARBA00023016"/>
    </source>
</evidence>
<keyword evidence="1" id="KW-0346">Stress response</keyword>
<evidence type="ECO:0000256" key="3">
    <source>
        <dbReference type="RuleBase" id="RU003616"/>
    </source>
</evidence>
<dbReference type="Pfam" id="PF00011">
    <property type="entry name" value="HSP20"/>
    <property type="match status" value="1"/>
</dbReference>